<dbReference type="RefSeq" id="WP_184679363.1">
    <property type="nucleotide sequence ID" value="NZ_JAAONY010000001.1"/>
</dbReference>
<feature type="chain" id="PRO_5030535488" evidence="2">
    <location>
        <begin position="22"/>
        <end position="156"/>
    </location>
</feature>
<evidence type="ECO:0000259" key="3">
    <source>
        <dbReference type="PROSITE" id="PS51819"/>
    </source>
</evidence>
<dbReference type="Pfam" id="PF00903">
    <property type="entry name" value="Glyoxalase"/>
    <property type="match status" value="1"/>
</dbReference>
<sequence>MSILRKLFAVWLMGFSLHIAAQQSAVVGVDHVGLVVKDIEASRSLFVDVLGFSERGSDPSYPAYFLSNGNTTITLWRASNPKSATPFDRKTNIGLHHLALGISSEDELNRLYKVLKAFPGVNIEFAPELAYGGPSKHMMFYEPSGNRIELVHRPKK</sequence>
<dbReference type="InterPro" id="IPR004360">
    <property type="entry name" value="Glyas_Fos-R_dOase_dom"/>
</dbReference>
<feature type="signal peptide" evidence="2">
    <location>
        <begin position="1"/>
        <end position="21"/>
    </location>
</feature>
<gene>
    <name evidence="4" type="ORF">HNR48_001747</name>
</gene>
<dbReference type="InterPro" id="IPR029068">
    <property type="entry name" value="Glyas_Bleomycin-R_OHBP_Dase"/>
</dbReference>
<evidence type="ECO:0000256" key="2">
    <source>
        <dbReference type="SAM" id="SignalP"/>
    </source>
</evidence>
<keyword evidence="2" id="KW-0732">Signal</keyword>
<dbReference type="EC" id="4.4.1.5" evidence="4"/>
<dbReference type="PANTHER" id="PTHR36113:SF6">
    <property type="entry name" value="FOSFOMYCIN RESISTANCE PROTEIN FOSX"/>
    <property type="match status" value="1"/>
</dbReference>
<dbReference type="InParanoid" id="A0A7X0JSJ0"/>
<dbReference type="GO" id="GO:0046872">
    <property type="term" value="F:metal ion binding"/>
    <property type="evidence" value="ECO:0007669"/>
    <property type="project" value="UniProtKB-KW"/>
</dbReference>
<dbReference type="GO" id="GO:0004462">
    <property type="term" value="F:lactoylglutathione lyase activity"/>
    <property type="evidence" value="ECO:0007669"/>
    <property type="project" value="UniProtKB-EC"/>
</dbReference>
<protein>
    <submittedName>
        <fullName evidence="4">Lactoylglutathione lyase</fullName>
        <ecNumber evidence="4">4.4.1.5</ecNumber>
    </submittedName>
</protein>
<dbReference type="Gene3D" id="3.10.180.10">
    <property type="entry name" value="2,3-Dihydroxybiphenyl 1,2-Dioxygenase, domain 1"/>
    <property type="match status" value="1"/>
</dbReference>
<keyword evidence="1" id="KW-0479">Metal-binding</keyword>
<organism evidence="4 5">
    <name type="scientific">Pseudoteredinibacter isoporae</name>
    <dbReference type="NCBI Taxonomy" id="570281"/>
    <lineage>
        <taxon>Bacteria</taxon>
        <taxon>Pseudomonadati</taxon>
        <taxon>Pseudomonadota</taxon>
        <taxon>Gammaproteobacteria</taxon>
        <taxon>Cellvibrionales</taxon>
        <taxon>Cellvibrionaceae</taxon>
        <taxon>Pseudoteredinibacter</taxon>
    </lineage>
</organism>
<keyword evidence="4" id="KW-0456">Lyase</keyword>
<dbReference type="InterPro" id="IPR037523">
    <property type="entry name" value="VOC_core"/>
</dbReference>
<feature type="domain" description="VOC" evidence="3">
    <location>
        <begin position="28"/>
        <end position="153"/>
    </location>
</feature>
<reference evidence="4 5" key="1">
    <citation type="submission" date="2020-08" db="EMBL/GenBank/DDBJ databases">
        <title>Genomic Encyclopedia of Type Strains, Phase IV (KMG-IV): sequencing the most valuable type-strain genomes for metagenomic binning, comparative biology and taxonomic classification.</title>
        <authorList>
            <person name="Goeker M."/>
        </authorList>
    </citation>
    <scope>NUCLEOTIDE SEQUENCE [LARGE SCALE GENOMIC DNA]</scope>
    <source>
        <strain evidence="4 5">DSM 22368</strain>
    </source>
</reference>
<evidence type="ECO:0000256" key="1">
    <source>
        <dbReference type="ARBA" id="ARBA00022723"/>
    </source>
</evidence>
<evidence type="ECO:0000313" key="5">
    <source>
        <dbReference type="Proteomes" id="UP000528457"/>
    </source>
</evidence>
<dbReference type="AlphaFoldDB" id="A0A7X0JSJ0"/>
<evidence type="ECO:0000313" key="4">
    <source>
        <dbReference type="EMBL" id="MBB6521469.1"/>
    </source>
</evidence>
<dbReference type="InterPro" id="IPR051332">
    <property type="entry name" value="Fosfomycin_Res_Enzymes"/>
</dbReference>
<dbReference type="SUPFAM" id="SSF54593">
    <property type="entry name" value="Glyoxalase/Bleomycin resistance protein/Dihydroxybiphenyl dioxygenase"/>
    <property type="match status" value="1"/>
</dbReference>
<comment type="caution">
    <text evidence="4">The sequence shown here is derived from an EMBL/GenBank/DDBJ whole genome shotgun (WGS) entry which is preliminary data.</text>
</comment>
<dbReference type="PROSITE" id="PS51819">
    <property type="entry name" value="VOC"/>
    <property type="match status" value="1"/>
</dbReference>
<dbReference type="PANTHER" id="PTHR36113">
    <property type="entry name" value="LYASE, PUTATIVE-RELATED-RELATED"/>
    <property type="match status" value="1"/>
</dbReference>
<accession>A0A7X0JSJ0</accession>
<dbReference type="Proteomes" id="UP000528457">
    <property type="component" value="Unassembled WGS sequence"/>
</dbReference>
<name>A0A7X0JSJ0_9GAMM</name>
<proteinExistence type="predicted"/>
<dbReference type="EMBL" id="JACHHT010000001">
    <property type="protein sequence ID" value="MBB6521469.1"/>
    <property type="molecule type" value="Genomic_DNA"/>
</dbReference>
<keyword evidence="5" id="KW-1185">Reference proteome</keyword>